<dbReference type="EMBL" id="MPTO01000059">
    <property type="protein sequence ID" value="OME09670.1"/>
    <property type="molecule type" value="Genomic_DNA"/>
</dbReference>
<reference evidence="1 2" key="1">
    <citation type="submission" date="2016-10" db="EMBL/GenBank/DDBJ databases">
        <title>Paenibacillus species isolates.</title>
        <authorList>
            <person name="Beno S.M."/>
        </authorList>
    </citation>
    <scope>NUCLEOTIDE SEQUENCE [LARGE SCALE GENOMIC DNA]</scope>
    <source>
        <strain evidence="1 2">FSL H7-0918</strain>
    </source>
</reference>
<evidence type="ECO:0000313" key="2">
    <source>
        <dbReference type="Proteomes" id="UP000187323"/>
    </source>
</evidence>
<dbReference type="AlphaFoldDB" id="A0AB36J4T0"/>
<dbReference type="RefSeq" id="WP_076139057.1">
    <property type="nucleotide sequence ID" value="NZ_MPTO01000059.1"/>
</dbReference>
<dbReference type="Proteomes" id="UP000187323">
    <property type="component" value="Unassembled WGS sequence"/>
</dbReference>
<accession>A0AB36J4T0</accession>
<proteinExistence type="predicted"/>
<sequence>MSDDLRVKKSGLIQLLDMSQEFEQAVFNHFDGERYSASDEFMKVNGIKKIFELLIPKTTWTKEDFTKKSNEISISGVQPDADGNVQLIINLNDVDHAFMTTSEAVTQLFTPDKMNQYAKYMLENSNDHLPMLLTNFDYWFNQVHPEAPVLIRTVVENGSRIARCFATPAYKPIDNHVLLYISLWALEQLDMKFYLSLYRIDHSSMKLDFVSDEEINLGEIGKLSYGFTLVNSESKEKTVGFYPTFDLTNRDGTSATLIMDKPITIVHRGRSLTPIIEKLQEIKDIKRHLDWVVEVIKLAHKTKIDDIFAFRVQQEIIRIIGVREFGKFSSSYTEISSNNTYNLLQFFGRLDEMDVPDEDEAIKIKVMFWKFLEKYKKDQNQN</sequence>
<protein>
    <submittedName>
        <fullName evidence="1">Uncharacterized protein</fullName>
    </submittedName>
</protein>
<organism evidence="1 2">
    <name type="scientific">Paenibacillus odorifer</name>
    <dbReference type="NCBI Taxonomy" id="189426"/>
    <lineage>
        <taxon>Bacteria</taxon>
        <taxon>Bacillati</taxon>
        <taxon>Bacillota</taxon>
        <taxon>Bacilli</taxon>
        <taxon>Bacillales</taxon>
        <taxon>Paenibacillaceae</taxon>
        <taxon>Paenibacillus</taxon>
    </lineage>
</organism>
<name>A0AB36J4T0_9BACL</name>
<evidence type="ECO:0000313" key="1">
    <source>
        <dbReference type="EMBL" id="OME09670.1"/>
    </source>
</evidence>
<comment type="caution">
    <text evidence="1">The sequence shown here is derived from an EMBL/GenBank/DDBJ whole genome shotgun (WGS) entry which is preliminary data.</text>
</comment>
<gene>
    <name evidence="1" type="ORF">BSK47_31920</name>
</gene>